<dbReference type="AlphaFoldDB" id="A0A6L8KE91"/>
<evidence type="ECO:0000256" key="1">
    <source>
        <dbReference type="ARBA" id="ARBA00022670"/>
    </source>
</evidence>
<reference evidence="4 5" key="1">
    <citation type="submission" date="2019-12" db="EMBL/GenBank/DDBJ databases">
        <title>Novel species isolated from a subtropical stream in China.</title>
        <authorList>
            <person name="Lu H."/>
        </authorList>
    </citation>
    <scope>NUCLEOTIDE SEQUENCE [LARGE SCALE GENOMIC DNA]</scope>
    <source>
        <strain evidence="4 5">FT135W</strain>
    </source>
</reference>
<accession>A0A6L8KE91</accession>
<dbReference type="InterPro" id="IPR029045">
    <property type="entry name" value="ClpP/crotonase-like_dom_sf"/>
</dbReference>
<comment type="caution">
    <text evidence="4">The sequence shown here is derived from an EMBL/GenBank/DDBJ whole genome shotgun (WGS) entry which is preliminary data.</text>
</comment>
<keyword evidence="1 4" id="KW-0645">Protease</keyword>
<dbReference type="Proteomes" id="UP000479335">
    <property type="component" value="Unassembled WGS sequence"/>
</dbReference>
<dbReference type="GO" id="GO:0004252">
    <property type="term" value="F:serine-type endopeptidase activity"/>
    <property type="evidence" value="ECO:0007669"/>
    <property type="project" value="TreeGrafter"/>
</dbReference>
<dbReference type="Pfam" id="PF00574">
    <property type="entry name" value="CLP_protease"/>
    <property type="match status" value="1"/>
</dbReference>
<protein>
    <submittedName>
        <fullName evidence="4">Clp protease ClpP</fullName>
    </submittedName>
</protein>
<dbReference type="GO" id="GO:0004176">
    <property type="term" value="F:ATP-dependent peptidase activity"/>
    <property type="evidence" value="ECO:0007669"/>
    <property type="project" value="TreeGrafter"/>
</dbReference>
<sequence>MAGKKVTLRVNSPGGDVFDGRAMAAAIAQHGDVHAVIEGLAASAATYVTIACASVSIAPGSFYMIHNAWTMAYGNKDELIKTAELLAKIDESIIDDYEKKTGKTRDEIAAWMAAETWFTAEEAVTNGFADKVSDGAKVENKWDLTAYNNAPPAPRDDTKDWEAVRQRNANRLRLHEIG</sequence>
<proteinExistence type="predicted"/>
<dbReference type="GO" id="GO:0051117">
    <property type="term" value="F:ATPase binding"/>
    <property type="evidence" value="ECO:0007669"/>
    <property type="project" value="TreeGrafter"/>
</dbReference>
<dbReference type="CDD" id="cd07016">
    <property type="entry name" value="S14_ClpP_1"/>
    <property type="match status" value="1"/>
</dbReference>
<evidence type="ECO:0000256" key="3">
    <source>
        <dbReference type="ARBA" id="ARBA00022825"/>
    </source>
</evidence>
<name>A0A6L8KE91_9BURK</name>
<dbReference type="Gene3D" id="3.90.226.10">
    <property type="entry name" value="2-enoyl-CoA Hydratase, Chain A, domain 1"/>
    <property type="match status" value="1"/>
</dbReference>
<keyword evidence="5" id="KW-1185">Reference proteome</keyword>
<keyword evidence="3" id="KW-0720">Serine protease</keyword>
<dbReference type="GO" id="GO:0009368">
    <property type="term" value="C:endopeptidase Clp complex"/>
    <property type="evidence" value="ECO:0007669"/>
    <property type="project" value="TreeGrafter"/>
</dbReference>
<evidence type="ECO:0000256" key="2">
    <source>
        <dbReference type="ARBA" id="ARBA00022801"/>
    </source>
</evidence>
<dbReference type="InterPro" id="IPR023562">
    <property type="entry name" value="ClpP/TepA"/>
</dbReference>
<evidence type="ECO:0000313" key="5">
    <source>
        <dbReference type="Proteomes" id="UP000479335"/>
    </source>
</evidence>
<dbReference type="NCBIfam" id="NF045542">
    <property type="entry name" value="Clp_rel_HeadMat"/>
    <property type="match status" value="1"/>
</dbReference>
<dbReference type="SUPFAM" id="SSF52096">
    <property type="entry name" value="ClpP/crotonase"/>
    <property type="match status" value="1"/>
</dbReference>
<dbReference type="GO" id="GO:0006515">
    <property type="term" value="P:protein quality control for misfolded or incompletely synthesized proteins"/>
    <property type="evidence" value="ECO:0007669"/>
    <property type="project" value="TreeGrafter"/>
</dbReference>
<dbReference type="PANTHER" id="PTHR10381:SF70">
    <property type="entry name" value="ATP-DEPENDENT CLP PROTEASE PROTEOLYTIC SUBUNIT"/>
    <property type="match status" value="1"/>
</dbReference>
<evidence type="ECO:0000313" key="4">
    <source>
        <dbReference type="EMBL" id="MYM25773.1"/>
    </source>
</evidence>
<gene>
    <name evidence="4" type="ORF">GTP46_24400</name>
</gene>
<dbReference type="PANTHER" id="PTHR10381">
    <property type="entry name" value="ATP-DEPENDENT CLP PROTEASE PROTEOLYTIC SUBUNIT"/>
    <property type="match status" value="1"/>
</dbReference>
<dbReference type="EMBL" id="WWCN01000018">
    <property type="protein sequence ID" value="MYM25773.1"/>
    <property type="molecule type" value="Genomic_DNA"/>
</dbReference>
<keyword evidence="2" id="KW-0378">Hydrolase</keyword>
<organism evidence="4 5">
    <name type="scientific">Duganella flavida</name>
    <dbReference type="NCBI Taxonomy" id="2692175"/>
    <lineage>
        <taxon>Bacteria</taxon>
        <taxon>Pseudomonadati</taxon>
        <taxon>Pseudomonadota</taxon>
        <taxon>Betaproteobacteria</taxon>
        <taxon>Burkholderiales</taxon>
        <taxon>Oxalobacteraceae</taxon>
        <taxon>Telluria group</taxon>
        <taxon>Duganella</taxon>
    </lineage>
</organism>